<keyword evidence="2 7" id="KW-0378">Hydrolase</keyword>
<evidence type="ECO:0000259" key="10">
    <source>
        <dbReference type="PROSITE" id="PS51194"/>
    </source>
</evidence>
<keyword evidence="4 7" id="KW-0067">ATP-binding</keyword>
<dbReference type="EMBL" id="LFMY01000004">
    <property type="protein sequence ID" value="OKL60900.1"/>
    <property type="molecule type" value="Genomic_DNA"/>
</dbReference>
<dbReference type="GO" id="GO:0003723">
    <property type="term" value="F:RNA binding"/>
    <property type="evidence" value="ECO:0007669"/>
    <property type="project" value="UniProtKB-UniRule"/>
</dbReference>
<dbReference type="RefSeq" id="XP_020121021.1">
    <property type="nucleotide sequence ID" value="XM_020265498.1"/>
</dbReference>
<dbReference type="Gene3D" id="3.40.50.300">
    <property type="entry name" value="P-loop containing nucleotide triphosphate hydrolases"/>
    <property type="match status" value="2"/>
</dbReference>
<dbReference type="PROSITE" id="PS00039">
    <property type="entry name" value="DEAD_ATP_HELICASE"/>
    <property type="match status" value="1"/>
</dbReference>
<protein>
    <recommendedName>
        <fullName evidence="7">ATP-dependent RNA helicase</fullName>
        <ecNumber evidence="7">3.6.4.13</ecNumber>
    </recommendedName>
</protein>
<feature type="compositionally biased region" description="Basic and acidic residues" evidence="8">
    <location>
        <begin position="165"/>
        <end position="180"/>
    </location>
</feature>
<accession>A0A225AJ58</accession>
<dbReference type="STRING" id="1441469.A0A225AJ58"/>
<feature type="compositionally biased region" description="Basic and acidic residues" evidence="8">
    <location>
        <begin position="1"/>
        <end position="29"/>
    </location>
</feature>
<dbReference type="CDD" id="cd18787">
    <property type="entry name" value="SF2_C_DEAD"/>
    <property type="match status" value="1"/>
</dbReference>
<comment type="caution">
    <text evidence="11">The sequence shown here is derived from an EMBL/GenBank/DDBJ whole genome shotgun (WGS) entry which is preliminary data.</text>
</comment>
<feature type="compositionally biased region" description="Acidic residues" evidence="8">
    <location>
        <begin position="666"/>
        <end position="681"/>
    </location>
</feature>
<dbReference type="GO" id="GO:0005524">
    <property type="term" value="F:ATP binding"/>
    <property type="evidence" value="ECO:0007669"/>
    <property type="project" value="UniProtKB-UniRule"/>
</dbReference>
<feature type="region of interest" description="Disordered" evidence="8">
    <location>
        <begin position="225"/>
        <end position="249"/>
    </location>
</feature>
<evidence type="ECO:0000256" key="7">
    <source>
        <dbReference type="RuleBase" id="RU365068"/>
    </source>
</evidence>
<dbReference type="InterPro" id="IPR000629">
    <property type="entry name" value="RNA-helicase_DEAD-box_CS"/>
</dbReference>
<feature type="region of interest" description="Disordered" evidence="8">
    <location>
        <begin position="1"/>
        <end position="209"/>
    </location>
</feature>
<dbReference type="OrthoDB" id="3370at2759"/>
<feature type="compositionally biased region" description="Basic and acidic residues" evidence="8">
    <location>
        <begin position="188"/>
        <end position="209"/>
    </location>
</feature>
<feature type="domain" description="Helicase C-terminal" evidence="10">
    <location>
        <begin position="690"/>
        <end position="844"/>
    </location>
</feature>
<dbReference type="SMART" id="SM00487">
    <property type="entry name" value="DEXDc"/>
    <property type="match status" value="1"/>
</dbReference>
<organism evidence="11 12">
    <name type="scientific">Talaromyces atroroseus</name>
    <dbReference type="NCBI Taxonomy" id="1441469"/>
    <lineage>
        <taxon>Eukaryota</taxon>
        <taxon>Fungi</taxon>
        <taxon>Dikarya</taxon>
        <taxon>Ascomycota</taxon>
        <taxon>Pezizomycotina</taxon>
        <taxon>Eurotiomycetes</taxon>
        <taxon>Eurotiomycetidae</taxon>
        <taxon>Eurotiales</taxon>
        <taxon>Trichocomaceae</taxon>
        <taxon>Talaromyces</taxon>
        <taxon>Talaromyces sect. Trachyspermi</taxon>
    </lineage>
</organism>
<evidence type="ECO:0000256" key="5">
    <source>
        <dbReference type="ARBA" id="ARBA00022884"/>
    </source>
</evidence>
<feature type="domain" description="Helicase ATP-binding" evidence="9">
    <location>
        <begin position="303"/>
        <end position="545"/>
    </location>
</feature>
<evidence type="ECO:0000256" key="4">
    <source>
        <dbReference type="ARBA" id="ARBA00022840"/>
    </source>
</evidence>
<dbReference type="GO" id="GO:0016787">
    <property type="term" value="F:hydrolase activity"/>
    <property type="evidence" value="ECO:0007669"/>
    <property type="project" value="UniProtKB-KW"/>
</dbReference>
<dbReference type="InterPro" id="IPR027417">
    <property type="entry name" value="P-loop_NTPase"/>
</dbReference>
<reference evidence="11 12" key="1">
    <citation type="submission" date="2015-06" db="EMBL/GenBank/DDBJ databases">
        <title>Talaromyces atroroseus IBT 11181 draft genome.</title>
        <authorList>
            <person name="Rasmussen K.B."/>
            <person name="Rasmussen S."/>
            <person name="Petersen B."/>
            <person name="Sicheritz-Ponten T."/>
            <person name="Mortensen U.H."/>
            <person name="Thrane U."/>
        </authorList>
    </citation>
    <scope>NUCLEOTIDE SEQUENCE [LARGE SCALE GENOMIC DNA]</scope>
    <source>
        <strain evidence="11 12">IBT 11181</strain>
    </source>
</reference>
<feature type="compositionally biased region" description="Low complexity" evidence="8">
    <location>
        <begin position="635"/>
        <end position="649"/>
    </location>
</feature>
<dbReference type="GO" id="GO:0003724">
    <property type="term" value="F:RNA helicase activity"/>
    <property type="evidence" value="ECO:0007669"/>
    <property type="project" value="UniProtKB-EC"/>
</dbReference>
<feature type="compositionally biased region" description="Acidic residues" evidence="8">
    <location>
        <begin position="624"/>
        <end position="634"/>
    </location>
</feature>
<feature type="compositionally biased region" description="Polar residues" evidence="8">
    <location>
        <begin position="67"/>
        <end position="79"/>
    </location>
</feature>
<feature type="compositionally biased region" description="Basic and acidic residues" evidence="8">
    <location>
        <begin position="139"/>
        <end position="158"/>
    </location>
</feature>
<dbReference type="SUPFAM" id="SSF52540">
    <property type="entry name" value="P-loop containing nucleoside triphosphate hydrolases"/>
    <property type="match status" value="1"/>
</dbReference>
<evidence type="ECO:0000259" key="9">
    <source>
        <dbReference type="PROSITE" id="PS51192"/>
    </source>
</evidence>
<evidence type="ECO:0000256" key="1">
    <source>
        <dbReference type="ARBA" id="ARBA00022741"/>
    </source>
</evidence>
<keyword evidence="1 7" id="KW-0547">Nucleotide-binding</keyword>
<dbReference type="InterPro" id="IPR001650">
    <property type="entry name" value="Helicase_C-like"/>
</dbReference>
<proteinExistence type="inferred from homology"/>
<evidence type="ECO:0000313" key="12">
    <source>
        <dbReference type="Proteomes" id="UP000214365"/>
    </source>
</evidence>
<evidence type="ECO:0000256" key="2">
    <source>
        <dbReference type="ARBA" id="ARBA00022801"/>
    </source>
</evidence>
<name>A0A225AJ58_TALAT</name>
<dbReference type="EC" id="3.6.4.13" evidence="7"/>
<dbReference type="AlphaFoldDB" id="A0A225AJ58"/>
<dbReference type="PROSITE" id="PS51194">
    <property type="entry name" value="HELICASE_CTER"/>
    <property type="match status" value="1"/>
</dbReference>
<dbReference type="GeneID" id="31002977"/>
<comment type="function">
    <text evidence="7">RNA helicase.</text>
</comment>
<dbReference type="InterPro" id="IPR014001">
    <property type="entry name" value="Helicase_ATP-bd"/>
</dbReference>
<evidence type="ECO:0000256" key="3">
    <source>
        <dbReference type="ARBA" id="ARBA00022806"/>
    </source>
</evidence>
<gene>
    <name evidence="11" type="ORF">UA08_03222</name>
</gene>
<dbReference type="PROSITE" id="PS51192">
    <property type="entry name" value="HELICASE_ATP_BIND_1"/>
    <property type="match status" value="1"/>
</dbReference>
<feature type="region of interest" description="Disordered" evidence="8">
    <location>
        <begin position="614"/>
        <end position="687"/>
    </location>
</feature>
<dbReference type="Pfam" id="PF00270">
    <property type="entry name" value="DEAD"/>
    <property type="match status" value="2"/>
</dbReference>
<comment type="catalytic activity">
    <reaction evidence="6 7">
        <text>ATP + H2O = ADP + phosphate + H(+)</text>
        <dbReference type="Rhea" id="RHEA:13065"/>
        <dbReference type="ChEBI" id="CHEBI:15377"/>
        <dbReference type="ChEBI" id="CHEBI:15378"/>
        <dbReference type="ChEBI" id="CHEBI:30616"/>
        <dbReference type="ChEBI" id="CHEBI:43474"/>
        <dbReference type="ChEBI" id="CHEBI:456216"/>
        <dbReference type="EC" id="3.6.4.13"/>
    </reaction>
</comment>
<evidence type="ECO:0000256" key="8">
    <source>
        <dbReference type="SAM" id="MobiDB-lite"/>
    </source>
</evidence>
<dbReference type="InterPro" id="IPR011545">
    <property type="entry name" value="DEAD/DEAH_box_helicase_dom"/>
</dbReference>
<feature type="compositionally biased region" description="Basic and acidic residues" evidence="8">
    <location>
        <begin position="80"/>
        <end position="107"/>
    </location>
</feature>
<comment type="domain">
    <text evidence="7">The Q motif is unique to and characteristic of the DEAD box family of RNA helicases and controls ATP binding and hydrolysis.</text>
</comment>
<dbReference type="PANTHER" id="PTHR24031">
    <property type="entry name" value="RNA HELICASE"/>
    <property type="match status" value="1"/>
</dbReference>
<keyword evidence="5 7" id="KW-0694">RNA-binding</keyword>
<keyword evidence="12" id="KW-1185">Reference proteome</keyword>
<evidence type="ECO:0000313" key="11">
    <source>
        <dbReference type="EMBL" id="OKL60900.1"/>
    </source>
</evidence>
<dbReference type="CDD" id="cd17956">
    <property type="entry name" value="DEADc_DDX51"/>
    <property type="match status" value="1"/>
</dbReference>
<comment type="similarity">
    <text evidence="7">Belongs to the DEAD box helicase family.</text>
</comment>
<evidence type="ECO:0000256" key="6">
    <source>
        <dbReference type="ARBA" id="ARBA00047984"/>
    </source>
</evidence>
<sequence>MAKDTKVKEHRKPTIKEGSKALSPRKDLNGKPAITFAPSSPTDTTPKPKKRKRESKPDFTDGLDSNPPITSFGNDSSAKSTKDGNYESQITEKDTLSTDKKKTRPDIPKALGPSPGSDEGYEDIDNRDGSNKNSKKRKNDTVGKVESEAGQTNEDHPAKSRKHKYGETPKAHRDDDDKQATKHAKILQKFEKSIRAKKPVSDDAEKEKEDITAGEIGNAVVAHGLEPLPQPEPVAETGEKPTYSTMPNWITNPVTKSPYQRDDGAPLEFDSLKLDKGVISRLNKHGYKEATFVQATVIPLLIDNAHRHIGDICVSASTGSGKTLSYVLPMDQSLRRESMPRFRGLIVVPTRELVKQVREAFEACGSNLRIGTAIGHVALKDEQQKIIRWDSVYSPGKYEEDQQKMMSTDEWASFDLLKYRDEVERTGELLPHYVPEPRPNIDVLISTPGRLVDHIRQTEGFTLRHLQWLVVDEADRLLNESFQEWVSVLMEALDKEKTANVGGPVMANIGRPLQSAYPKKVILSATLTNDITKLNSLRLDNPKLVAIGSRGLEADVEGTNHETEQFVLPPKLVEHFVPVGDGSEKPIHLMKLLLHEINKSSWSSIATPAYTSENISKSAKNESTDDETSSDSDDTSSSGDDTSSAATSDSESESDSSSDTTSETSSDSDTDTSSESDTDTSVDDKSSIKDLQSIERGVKSVLIFTKSTESAARLSHLLGLMNPALKDKMGTIVKSSNSSSSRKTLKDYRAGRINIIVATDRASRGIDFVGLDVVINYDVPTSLTTYVHRVGRTARAGRSGHAWSLVEHREGLWFQKVIVKSDNVVRSGKVMKYSKSEKNTKAMIAEYTASLQGLEKATKG</sequence>
<dbReference type="SMART" id="SM00490">
    <property type="entry name" value="HELICc"/>
    <property type="match status" value="1"/>
</dbReference>
<dbReference type="Proteomes" id="UP000214365">
    <property type="component" value="Unassembled WGS sequence"/>
</dbReference>
<keyword evidence="3 7" id="KW-0347">Helicase</keyword>
<dbReference type="Pfam" id="PF00271">
    <property type="entry name" value="Helicase_C"/>
    <property type="match status" value="1"/>
</dbReference>